<evidence type="ECO:0000313" key="3">
    <source>
        <dbReference type="Proteomes" id="UP000828390"/>
    </source>
</evidence>
<accession>A0A9D4FAZ2</accession>
<dbReference type="PANTHER" id="PTHR34444:SF3">
    <property type="match status" value="1"/>
</dbReference>
<reference evidence="2" key="1">
    <citation type="journal article" date="2019" name="bioRxiv">
        <title>The Genome of the Zebra Mussel, Dreissena polymorpha: A Resource for Invasive Species Research.</title>
        <authorList>
            <person name="McCartney M.A."/>
            <person name="Auch B."/>
            <person name="Kono T."/>
            <person name="Mallez S."/>
            <person name="Zhang Y."/>
            <person name="Obille A."/>
            <person name="Becker A."/>
            <person name="Abrahante J.E."/>
            <person name="Garbe J."/>
            <person name="Badalamenti J.P."/>
            <person name="Herman A."/>
            <person name="Mangelson H."/>
            <person name="Liachko I."/>
            <person name="Sullivan S."/>
            <person name="Sone E.D."/>
            <person name="Koren S."/>
            <person name="Silverstein K.A.T."/>
            <person name="Beckman K.B."/>
            <person name="Gohl D.M."/>
        </authorList>
    </citation>
    <scope>NUCLEOTIDE SEQUENCE</scope>
    <source>
        <strain evidence="2">Duluth1</strain>
        <tissue evidence="2">Whole animal</tissue>
    </source>
</reference>
<protein>
    <submittedName>
        <fullName evidence="2">Uncharacterized protein</fullName>
    </submittedName>
</protein>
<reference evidence="2" key="2">
    <citation type="submission" date="2020-11" db="EMBL/GenBank/DDBJ databases">
        <authorList>
            <person name="McCartney M.A."/>
            <person name="Auch B."/>
            <person name="Kono T."/>
            <person name="Mallez S."/>
            <person name="Becker A."/>
            <person name="Gohl D.M."/>
            <person name="Silverstein K.A.T."/>
            <person name="Koren S."/>
            <person name="Bechman K.B."/>
            <person name="Herman A."/>
            <person name="Abrahante J.E."/>
            <person name="Garbe J."/>
        </authorList>
    </citation>
    <scope>NUCLEOTIDE SEQUENCE</scope>
    <source>
        <strain evidence="2">Duluth1</strain>
        <tissue evidence="2">Whole animal</tissue>
    </source>
</reference>
<organism evidence="2 3">
    <name type="scientific">Dreissena polymorpha</name>
    <name type="common">Zebra mussel</name>
    <name type="synonym">Mytilus polymorpha</name>
    <dbReference type="NCBI Taxonomy" id="45954"/>
    <lineage>
        <taxon>Eukaryota</taxon>
        <taxon>Metazoa</taxon>
        <taxon>Spiralia</taxon>
        <taxon>Lophotrochozoa</taxon>
        <taxon>Mollusca</taxon>
        <taxon>Bivalvia</taxon>
        <taxon>Autobranchia</taxon>
        <taxon>Heteroconchia</taxon>
        <taxon>Euheterodonta</taxon>
        <taxon>Imparidentia</taxon>
        <taxon>Neoheterodontei</taxon>
        <taxon>Myida</taxon>
        <taxon>Dreissenoidea</taxon>
        <taxon>Dreissenidae</taxon>
        <taxon>Dreissena</taxon>
    </lineage>
</organism>
<dbReference type="EMBL" id="JAIWYP010000007">
    <property type="protein sequence ID" value="KAH3795458.1"/>
    <property type="molecule type" value="Genomic_DNA"/>
</dbReference>
<dbReference type="EMBL" id="JAIWYP010000007">
    <property type="protein sequence ID" value="KAH3793249.1"/>
    <property type="molecule type" value="Genomic_DNA"/>
</dbReference>
<gene>
    <name evidence="1" type="ORF">DPMN_146756</name>
    <name evidence="2" type="ORF">DPMN_149010</name>
</gene>
<name>A0A9D4FAZ2_DREPO</name>
<keyword evidence="3" id="KW-1185">Reference proteome</keyword>
<dbReference type="InterPro" id="IPR027901">
    <property type="entry name" value="CFAP90"/>
</dbReference>
<comment type="caution">
    <text evidence="2">The sequence shown here is derived from an EMBL/GenBank/DDBJ whole genome shotgun (WGS) entry which is preliminary data.</text>
</comment>
<proteinExistence type="predicted"/>
<dbReference type="Proteomes" id="UP000828390">
    <property type="component" value="Unassembled WGS sequence"/>
</dbReference>
<dbReference type="AlphaFoldDB" id="A0A9D4FAZ2"/>
<dbReference type="PANTHER" id="PTHR34444">
    <property type="entry name" value="LOC361192"/>
    <property type="match status" value="1"/>
</dbReference>
<dbReference type="Pfam" id="PF15074">
    <property type="entry name" value="CFAP90"/>
    <property type="match status" value="1"/>
</dbReference>
<evidence type="ECO:0000313" key="2">
    <source>
        <dbReference type="EMBL" id="KAH3795458.1"/>
    </source>
</evidence>
<sequence length="180" mass="20728">MEDDGKQMSLYGKRILTPQEQMGLWKNIVWRTNNISRKHGTAVSEGSQTWPSGLRYWSRHELDDFIADRKHTFLGARIRPTVADVIPPYERFVNRGDGYDAKMHRDDRKSVNKIGYSFHDEERQRTVPLLSSSTYGHRLGQPLEPFARGHVRVERAGKGFLHTRGTGLPPIEDISLKCKL</sequence>
<dbReference type="OrthoDB" id="10057935at2759"/>
<evidence type="ECO:0000313" key="1">
    <source>
        <dbReference type="EMBL" id="KAH3793249.1"/>
    </source>
</evidence>